<sequence length="144" mass="15435">MEDLPSLVWREPALLSAERQRGATLPNSTYSAMFNVSRRDDLTVQQQIARNISHTLAANRTMYGCNIRSSGGDGGSYSRDRGHGIGGGSSARGMSTAATTNGGGTSRSNWSPYPTSSLSVHTRKKSGESWLMDCFITGTPWTGT</sequence>
<feature type="compositionally biased region" description="Low complexity" evidence="1">
    <location>
        <begin position="91"/>
        <end position="111"/>
    </location>
</feature>
<feature type="region of interest" description="Disordered" evidence="1">
    <location>
        <begin position="70"/>
        <end position="117"/>
    </location>
</feature>
<evidence type="ECO:0000313" key="3">
    <source>
        <dbReference type="Proteomes" id="UP000008694"/>
    </source>
</evidence>
<evidence type="ECO:0000256" key="1">
    <source>
        <dbReference type="SAM" id="MobiDB-lite"/>
    </source>
</evidence>
<accession>D7LQ84</accession>
<dbReference type="AlphaFoldDB" id="D7LQ84"/>
<dbReference type="Proteomes" id="UP000008694">
    <property type="component" value="Unassembled WGS sequence"/>
</dbReference>
<evidence type="ECO:0000313" key="2">
    <source>
        <dbReference type="EMBL" id="EFH53097.1"/>
    </source>
</evidence>
<proteinExistence type="predicted"/>
<dbReference type="HOGENOM" id="CLU_150271_0_0_1"/>
<dbReference type="EMBL" id="GL348717">
    <property type="protein sequence ID" value="EFH53097.1"/>
    <property type="molecule type" value="Genomic_DNA"/>
</dbReference>
<protein>
    <submittedName>
        <fullName evidence="2">Predicted protein</fullName>
    </submittedName>
</protein>
<keyword evidence="3" id="KW-1185">Reference proteome</keyword>
<gene>
    <name evidence="2" type="ORF">ARALYDRAFT_664158</name>
</gene>
<reference evidence="3" key="1">
    <citation type="journal article" date="2011" name="Nat. Genet.">
        <title>The Arabidopsis lyrata genome sequence and the basis of rapid genome size change.</title>
        <authorList>
            <person name="Hu T.T."/>
            <person name="Pattyn P."/>
            <person name="Bakker E.G."/>
            <person name="Cao J."/>
            <person name="Cheng J.-F."/>
            <person name="Clark R.M."/>
            <person name="Fahlgren N."/>
            <person name="Fawcett J.A."/>
            <person name="Grimwood J."/>
            <person name="Gundlach H."/>
            <person name="Haberer G."/>
            <person name="Hollister J.D."/>
            <person name="Ossowski S."/>
            <person name="Ottilar R.P."/>
            <person name="Salamov A.A."/>
            <person name="Schneeberger K."/>
            <person name="Spannagl M."/>
            <person name="Wang X."/>
            <person name="Yang L."/>
            <person name="Nasrallah M.E."/>
            <person name="Bergelson J."/>
            <person name="Carrington J.C."/>
            <person name="Gaut B.S."/>
            <person name="Schmutz J."/>
            <person name="Mayer K.F.X."/>
            <person name="Van de Peer Y."/>
            <person name="Grigoriev I.V."/>
            <person name="Nordborg M."/>
            <person name="Weigel D."/>
            <person name="Guo Y.-L."/>
        </authorList>
    </citation>
    <scope>NUCLEOTIDE SEQUENCE [LARGE SCALE GENOMIC DNA]</scope>
    <source>
        <strain evidence="3">cv. MN47</strain>
    </source>
</reference>
<dbReference type="Gramene" id="Al_scaffold_0005_193">
    <property type="protein sequence ID" value="Al_scaffold_0005_193"/>
    <property type="gene ID" value="Al_scaffold_0005_193"/>
</dbReference>
<name>D7LQ84_ARALL</name>
<organism evidence="3">
    <name type="scientific">Arabidopsis lyrata subsp. lyrata</name>
    <name type="common">Lyre-leaved rock-cress</name>
    <dbReference type="NCBI Taxonomy" id="81972"/>
    <lineage>
        <taxon>Eukaryota</taxon>
        <taxon>Viridiplantae</taxon>
        <taxon>Streptophyta</taxon>
        <taxon>Embryophyta</taxon>
        <taxon>Tracheophyta</taxon>
        <taxon>Spermatophyta</taxon>
        <taxon>Magnoliopsida</taxon>
        <taxon>eudicotyledons</taxon>
        <taxon>Gunneridae</taxon>
        <taxon>Pentapetalae</taxon>
        <taxon>rosids</taxon>
        <taxon>malvids</taxon>
        <taxon>Brassicales</taxon>
        <taxon>Brassicaceae</taxon>
        <taxon>Camelineae</taxon>
        <taxon>Arabidopsis</taxon>
    </lineage>
</organism>